<evidence type="ECO:0000313" key="3">
    <source>
        <dbReference type="Proteomes" id="UP001165092"/>
    </source>
</evidence>
<sequence length="192" mass="19759">MRSGHERSNLPLVPPLPSSPSPLARPARNGPLALVAAAVLALCGCAASDNPTSEELAEMLAPERSASAENSADPESDELRFNQETMACAPLKNSGAEGAWETSAPRVVVSGDSAELGLRNTEGTGEVPVTVSVRTPGDEVHEATATASGTDWVDVVYPTGFETATPGLSDGTYTVVWSLDGADFLSCDGFVG</sequence>
<comment type="caution">
    <text evidence="2">The sequence shown here is derived from an EMBL/GenBank/DDBJ whole genome shotgun (WGS) entry which is preliminary data.</text>
</comment>
<dbReference type="EMBL" id="BSQG01000001">
    <property type="protein sequence ID" value="GLU46740.1"/>
    <property type="molecule type" value="Genomic_DNA"/>
</dbReference>
<protein>
    <submittedName>
        <fullName evidence="2">Uncharacterized protein</fullName>
    </submittedName>
</protein>
<accession>A0A9W6P3V7</accession>
<feature type="region of interest" description="Disordered" evidence="1">
    <location>
        <begin position="1"/>
        <end position="28"/>
    </location>
</feature>
<organism evidence="2 3">
    <name type="scientific">Nocardiopsis ansamitocini</name>
    <dbReference type="NCBI Taxonomy" id="1670832"/>
    <lineage>
        <taxon>Bacteria</taxon>
        <taxon>Bacillati</taxon>
        <taxon>Actinomycetota</taxon>
        <taxon>Actinomycetes</taxon>
        <taxon>Streptosporangiales</taxon>
        <taxon>Nocardiopsidaceae</taxon>
        <taxon>Nocardiopsis</taxon>
    </lineage>
</organism>
<name>A0A9W6P3V7_9ACTN</name>
<keyword evidence="3" id="KW-1185">Reference proteome</keyword>
<evidence type="ECO:0000313" key="2">
    <source>
        <dbReference type="EMBL" id="GLU46740.1"/>
    </source>
</evidence>
<gene>
    <name evidence="2" type="ORF">Nans01_10910</name>
</gene>
<dbReference type="Proteomes" id="UP001165092">
    <property type="component" value="Unassembled WGS sequence"/>
</dbReference>
<dbReference type="AlphaFoldDB" id="A0A9W6P3V7"/>
<reference evidence="2" key="1">
    <citation type="submission" date="2023-02" db="EMBL/GenBank/DDBJ databases">
        <title>Nocardiopsis ansamitocini NBRC 112285.</title>
        <authorList>
            <person name="Ichikawa N."/>
            <person name="Sato H."/>
            <person name="Tonouchi N."/>
        </authorList>
    </citation>
    <scope>NUCLEOTIDE SEQUENCE</scope>
    <source>
        <strain evidence="2">NBRC 112285</strain>
    </source>
</reference>
<proteinExistence type="predicted"/>
<evidence type="ECO:0000256" key="1">
    <source>
        <dbReference type="SAM" id="MobiDB-lite"/>
    </source>
</evidence>